<reference evidence="2" key="1">
    <citation type="submission" date="2025-08" db="UniProtKB">
        <authorList>
            <consortium name="RefSeq"/>
        </authorList>
    </citation>
    <scope>IDENTIFICATION</scope>
</reference>
<gene>
    <name evidence="2" type="primary">LOC107815491</name>
</gene>
<feature type="compositionally biased region" description="Basic and acidic residues" evidence="1">
    <location>
        <begin position="292"/>
        <end position="301"/>
    </location>
</feature>
<protein>
    <submittedName>
        <fullName evidence="2">Flocculation protein FLO11-like</fullName>
    </submittedName>
</protein>
<dbReference type="OrthoDB" id="1227539at2759"/>
<feature type="compositionally biased region" description="Basic residues" evidence="1">
    <location>
        <begin position="22"/>
        <end position="32"/>
    </location>
</feature>
<feature type="compositionally biased region" description="Low complexity" evidence="1">
    <location>
        <begin position="1"/>
        <end position="14"/>
    </location>
</feature>
<feature type="compositionally biased region" description="Polar residues" evidence="1">
    <location>
        <begin position="310"/>
        <end position="319"/>
    </location>
</feature>
<accession>A0A1S4C628</accession>
<feature type="compositionally biased region" description="Acidic residues" evidence="1">
    <location>
        <begin position="249"/>
        <end position="265"/>
    </location>
</feature>
<evidence type="ECO:0000256" key="1">
    <source>
        <dbReference type="SAM" id="MobiDB-lite"/>
    </source>
</evidence>
<dbReference type="KEGG" id="nta:107815491"/>
<feature type="compositionally biased region" description="Basic and acidic residues" evidence="1">
    <location>
        <begin position="231"/>
        <end position="248"/>
    </location>
</feature>
<feature type="compositionally biased region" description="Polar residues" evidence="1">
    <location>
        <begin position="46"/>
        <end position="57"/>
    </location>
</feature>
<name>A0A1S4C628_TOBAC</name>
<feature type="region of interest" description="Disordered" evidence="1">
    <location>
        <begin position="217"/>
        <end position="319"/>
    </location>
</feature>
<feature type="compositionally biased region" description="Acidic residues" evidence="1">
    <location>
        <begin position="277"/>
        <end position="291"/>
    </location>
</feature>
<feature type="compositionally biased region" description="Basic and acidic residues" evidence="1">
    <location>
        <begin position="266"/>
        <end position="276"/>
    </location>
</feature>
<proteinExistence type="predicted"/>
<evidence type="ECO:0000313" key="2">
    <source>
        <dbReference type="RefSeq" id="XP_016496558.1"/>
    </source>
</evidence>
<feature type="compositionally biased region" description="Polar residues" evidence="1">
    <location>
        <begin position="65"/>
        <end position="82"/>
    </location>
</feature>
<sequence>MPKSSQTSSKVKSSSKTEAKSKNMKPKSKKSVKPSSEPAPTPAPSQLISSTIPTPSSYVHDALTIPTSTGASLPKPTTHTSVSALKNTSKLTMINATPRKYVKSDKVVLDAAAKVDTLVKKVVVQGESVSITISQVKLPPSKLDVLVSTIDVSPLDIVPPTSDKPQMEELTVETNIATLEKGVGATDVMPMVEGESSKEPVQKDAFYSLSFSWTEYEDDNEGEEEGGVVANHEEHQTQDMANEEKMSENEGDSSEEKESETEDKIDEQVDDSREEEKNSEEEGDSESEGEDQEKTSEREGKDEESEEENANTSRNLKAL</sequence>
<organism evidence="2">
    <name type="scientific">Nicotiana tabacum</name>
    <name type="common">Common tobacco</name>
    <dbReference type="NCBI Taxonomy" id="4097"/>
    <lineage>
        <taxon>Eukaryota</taxon>
        <taxon>Viridiplantae</taxon>
        <taxon>Streptophyta</taxon>
        <taxon>Embryophyta</taxon>
        <taxon>Tracheophyta</taxon>
        <taxon>Spermatophyta</taxon>
        <taxon>Magnoliopsida</taxon>
        <taxon>eudicotyledons</taxon>
        <taxon>Gunneridae</taxon>
        <taxon>Pentapetalae</taxon>
        <taxon>asterids</taxon>
        <taxon>lamiids</taxon>
        <taxon>Solanales</taxon>
        <taxon>Solanaceae</taxon>
        <taxon>Nicotianoideae</taxon>
        <taxon>Nicotianeae</taxon>
        <taxon>Nicotiana</taxon>
    </lineage>
</organism>
<dbReference type="RefSeq" id="XP_016496558.1">
    <property type="nucleotide sequence ID" value="XM_016641072.1"/>
</dbReference>
<feature type="region of interest" description="Disordered" evidence="1">
    <location>
        <begin position="1"/>
        <end position="82"/>
    </location>
</feature>
<feature type="compositionally biased region" description="Acidic residues" evidence="1">
    <location>
        <begin position="217"/>
        <end position="226"/>
    </location>
</feature>
<dbReference type="PaxDb" id="4097-A0A1S4C628"/>
<dbReference type="AlphaFoldDB" id="A0A1S4C628"/>